<dbReference type="Pfam" id="PF00440">
    <property type="entry name" value="TetR_N"/>
    <property type="match status" value="1"/>
</dbReference>
<dbReference type="PROSITE" id="PS50977">
    <property type="entry name" value="HTH_TETR_2"/>
    <property type="match status" value="1"/>
</dbReference>
<dbReference type="PANTHER" id="PTHR43479:SF7">
    <property type="entry name" value="TETR-FAMILY TRANSCRIPTIONAL REGULATOR"/>
    <property type="match status" value="1"/>
</dbReference>
<keyword evidence="1 2" id="KW-0238">DNA-binding</keyword>
<dbReference type="Pfam" id="PF14278">
    <property type="entry name" value="TetR_C_8"/>
    <property type="match status" value="1"/>
</dbReference>
<feature type="DNA-binding region" description="H-T-H motif" evidence="2">
    <location>
        <begin position="32"/>
        <end position="51"/>
    </location>
</feature>
<dbReference type="Proteomes" id="UP000593890">
    <property type="component" value="Chromosome"/>
</dbReference>
<dbReference type="SUPFAM" id="SSF46689">
    <property type="entry name" value="Homeodomain-like"/>
    <property type="match status" value="1"/>
</dbReference>
<dbReference type="GO" id="GO:0003677">
    <property type="term" value="F:DNA binding"/>
    <property type="evidence" value="ECO:0007669"/>
    <property type="project" value="UniProtKB-UniRule"/>
</dbReference>
<evidence type="ECO:0000256" key="1">
    <source>
        <dbReference type="ARBA" id="ARBA00023125"/>
    </source>
</evidence>
<feature type="domain" description="HTH tetR-type" evidence="3">
    <location>
        <begin position="9"/>
        <end position="69"/>
    </location>
</feature>
<dbReference type="InterPro" id="IPR050624">
    <property type="entry name" value="HTH-type_Tx_Regulator"/>
</dbReference>
<evidence type="ECO:0000256" key="2">
    <source>
        <dbReference type="PROSITE-ProRule" id="PRU00335"/>
    </source>
</evidence>
<dbReference type="EMBL" id="AP023321">
    <property type="protein sequence ID" value="BCI59825.1"/>
    <property type="molecule type" value="Genomic_DNA"/>
</dbReference>
<sequence length="199" mass="23445">MDKREIRQGSIKYRLAEAVKICMKRTPVDRITVQQIVDVCGVTRQTFYRNFQDKYDLINWYFDKLLLESFAHMGSGRTVLEGLERKFEYIKQEQVFFTGAFRSDDHNSLREHDFALILEFYSKQIEQKTGRPPDEETQFLLEMYCRGSIYMTVKWVLGGMPKAPKEMARNLVDAMPEKLTRLFVRLHLLPGEESRTSPS</sequence>
<dbReference type="InterPro" id="IPR009057">
    <property type="entry name" value="Homeodomain-like_sf"/>
</dbReference>
<evidence type="ECO:0000313" key="4">
    <source>
        <dbReference type="EMBL" id="BCI59825.1"/>
    </source>
</evidence>
<keyword evidence="5" id="KW-1185">Reference proteome</keyword>
<dbReference type="KEGG" id="sman:C12CBH8_04640"/>
<name>A0A7I8D1G0_9FIRM</name>
<evidence type="ECO:0000313" key="5">
    <source>
        <dbReference type="Proteomes" id="UP000593890"/>
    </source>
</evidence>
<protein>
    <submittedName>
        <fullName evidence="4">TetR family transcriptional regulator</fullName>
    </submittedName>
</protein>
<organism evidence="4 5">
    <name type="scientific">Solibaculum mannosilyticum</name>
    <dbReference type="NCBI Taxonomy" id="2780922"/>
    <lineage>
        <taxon>Bacteria</taxon>
        <taxon>Bacillati</taxon>
        <taxon>Bacillota</taxon>
        <taxon>Clostridia</taxon>
        <taxon>Eubacteriales</taxon>
        <taxon>Oscillospiraceae</taxon>
        <taxon>Solibaculum</taxon>
    </lineage>
</organism>
<gene>
    <name evidence="4" type="ORF">C12CBH8_04640</name>
</gene>
<reference evidence="5" key="1">
    <citation type="submission" date="2020-07" db="EMBL/GenBank/DDBJ databases">
        <title>Complete genome sequencing of Clostridia bacterium strain 12CBH8.</title>
        <authorList>
            <person name="Sakamoto M."/>
            <person name="Murakami T."/>
            <person name="Mori H."/>
        </authorList>
    </citation>
    <scope>NUCLEOTIDE SEQUENCE [LARGE SCALE GENOMIC DNA]</scope>
    <source>
        <strain evidence="5">12CBH8</strain>
    </source>
</reference>
<evidence type="ECO:0000259" key="3">
    <source>
        <dbReference type="PROSITE" id="PS50977"/>
    </source>
</evidence>
<dbReference type="Gene3D" id="1.10.357.10">
    <property type="entry name" value="Tetracycline Repressor, domain 2"/>
    <property type="match status" value="1"/>
</dbReference>
<dbReference type="AlphaFoldDB" id="A0A7I8D1G0"/>
<dbReference type="RefSeq" id="WP_090265802.1">
    <property type="nucleotide sequence ID" value="NZ_AP023321.1"/>
</dbReference>
<dbReference type="InterPro" id="IPR001647">
    <property type="entry name" value="HTH_TetR"/>
</dbReference>
<proteinExistence type="predicted"/>
<accession>A0A7I8D1G0</accession>
<dbReference type="PANTHER" id="PTHR43479">
    <property type="entry name" value="ACREF/ENVCD OPERON REPRESSOR-RELATED"/>
    <property type="match status" value="1"/>
</dbReference>
<dbReference type="InterPro" id="IPR039532">
    <property type="entry name" value="TetR_C_Firmicutes"/>
</dbReference>